<evidence type="ECO:0000313" key="2">
    <source>
        <dbReference type="Proteomes" id="UP001060895"/>
    </source>
</evidence>
<accession>A0ABQ0P5F0</accession>
<dbReference type="Proteomes" id="UP001060895">
    <property type="component" value="Unassembled WGS sequence"/>
</dbReference>
<comment type="caution">
    <text evidence="1">The sequence shown here is derived from an EMBL/GenBank/DDBJ whole genome shotgun (WGS) entry which is preliminary data.</text>
</comment>
<evidence type="ECO:0000313" key="1">
    <source>
        <dbReference type="EMBL" id="GBQ22576.1"/>
    </source>
</evidence>
<sequence>MDERHAIRVRRQPGTAHVTWGARGHDLRGFRRNGFRIRRFVTHVYLCPSPPSQWRVPHEDAWQTAGAGIPEFRF</sequence>
<gene>
    <name evidence="1" type="ORF">AA12717_1234</name>
</gene>
<name>A0ABQ0P5F0_9PROT</name>
<reference evidence="1" key="1">
    <citation type="submission" date="2013-04" db="EMBL/GenBank/DDBJ databases">
        <title>The genome sequencing project of 58 acetic acid bacteria.</title>
        <authorList>
            <person name="Okamoto-Kainuma A."/>
            <person name="Ishikawa M."/>
            <person name="Umino S."/>
            <person name="Koizumi Y."/>
            <person name="Shiwa Y."/>
            <person name="Yoshikawa H."/>
            <person name="Matsutani M."/>
            <person name="Matsushita K."/>
        </authorList>
    </citation>
    <scope>NUCLEOTIDE SEQUENCE</scope>
    <source>
        <strain evidence="1">DSM 12717</strain>
    </source>
</reference>
<organism evidence="1 2">
    <name type="scientific">Gluconacetobacter sacchari DSM 12717</name>
    <dbReference type="NCBI Taxonomy" id="1307940"/>
    <lineage>
        <taxon>Bacteria</taxon>
        <taxon>Pseudomonadati</taxon>
        <taxon>Pseudomonadota</taxon>
        <taxon>Alphaproteobacteria</taxon>
        <taxon>Acetobacterales</taxon>
        <taxon>Acetobacteraceae</taxon>
        <taxon>Gluconacetobacter</taxon>
    </lineage>
</organism>
<dbReference type="EMBL" id="BAQP01000055">
    <property type="protein sequence ID" value="GBQ22576.1"/>
    <property type="molecule type" value="Genomic_DNA"/>
</dbReference>
<protein>
    <submittedName>
        <fullName evidence="1">Uncharacterized protein</fullName>
    </submittedName>
</protein>
<proteinExistence type="predicted"/>
<keyword evidence="2" id="KW-1185">Reference proteome</keyword>